<evidence type="ECO:0000313" key="10">
    <source>
        <dbReference type="EMBL" id="RMY36242.1"/>
    </source>
</evidence>
<feature type="non-terminal residue" evidence="10">
    <location>
        <position position="86"/>
    </location>
</feature>
<dbReference type="VEuPathDB" id="FungiDB:BTJ68_00618"/>
<dbReference type="EMBL" id="QWIM01000317">
    <property type="protein sequence ID" value="RMY36242.1"/>
    <property type="molecule type" value="Genomic_DNA"/>
</dbReference>
<accession>A0A3M7B8Q7</accession>
<reference evidence="10 11" key="1">
    <citation type="journal article" date="2018" name="BMC Genomics">
        <title>Genomic evidence for intraspecific hybridization in a clonal and extremely halotolerant yeast.</title>
        <authorList>
            <person name="Gostincar C."/>
            <person name="Stajich J.E."/>
            <person name="Zupancic J."/>
            <person name="Zalar P."/>
            <person name="Gunde-Cimerman N."/>
        </authorList>
    </citation>
    <scope>NUCLEOTIDE SEQUENCE [LARGE SCALE GENOMIC DNA]</scope>
    <source>
        <strain evidence="10 11">EXF-6651</strain>
    </source>
</reference>
<dbReference type="AlphaFoldDB" id="A0A3M7B8Q7"/>
<dbReference type="SUPFAM" id="SSF57783">
    <property type="entry name" value="Zinc beta-ribbon"/>
    <property type="match status" value="1"/>
</dbReference>
<keyword evidence="3" id="KW-0240">DNA-directed RNA polymerase</keyword>
<dbReference type="Proteomes" id="UP000276864">
    <property type="component" value="Unassembled WGS sequence"/>
</dbReference>
<comment type="caution">
    <text evidence="10">The sequence shown here is derived from an EMBL/GenBank/DDBJ whole genome shotgun (WGS) entry which is preliminary data.</text>
</comment>
<feature type="domain" description="DNA-directed RNA polymerase II subunit RPB9-like zinc ribbon" evidence="9">
    <location>
        <begin position="24"/>
        <end position="77"/>
    </location>
</feature>
<evidence type="ECO:0000256" key="5">
    <source>
        <dbReference type="ARBA" id="ARBA00022771"/>
    </source>
</evidence>
<keyword evidence="4" id="KW-0479">Metal-binding</keyword>
<evidence type="ECO:0000256" key="6">
    <source>
        <dbReference type="ARBA" id="ARBA00022833"/>
    </source>
</evidence>
<dbReference type="PANTHER" id="PTHR11239">
    <property type="entry name" value="DNA-DIRECTED RNA POLYMERASE"/>
    <property type="match status" value="1"/>
</dbReference>
<dbReference type="GO" id="GO:0005665">
    <property type="term" value="C:RNA polymerase II, core complex"/>
    <property type="evidence" value="ECO:0007669"/>
    <property type="project" value="TreeGrafter"/>
</dbReference>
<dbReference type="GO" id="GO:0001193">
    <property type="term" value="P:maintenance of transcriptional fidelity during transcription elongation by RNA polymerase II"/>
    <property type="evidence" value="ECO:0007669"/>
    <property type="project" value="TreeGrafter"/>
</dbReference>
<dbReference type="Pfam" id="PF02150">
    <property type="entry name" value="Zn_ribbon_RPB9"/>
    <property type="match status" value="1"/>
</dbReference>
<evidence type="ECO:0000256" key="1">
    <source>
        <dbReference type="ARBA" id="ARBA00004604"/>
    </source>
</evidence>
<dbReference type="InterPro" id="IPR012164">
    <property type="entry name" value="Rpa12/Rpb9/Rpc10/TFS"/>
</dbReference>
<comment type="subcellular location">
    <subcellularLocation>
        <location evidence="1">Nucleus</location>
        <location evidence="1">Nucleolus</location>
    </subcellularLocation>
</comment>
<evidence type="ECO:0000256" key="2">
    <source>
        <dbReference type="ARBA" id="ARBA00008925"/>
    </source>
</evidence>
<dbReference type="GO" id="GO:0003899">
    <property type="term" value="F:DNA-directed RNA polymerase activity"/>
    <property type="evidence" value="ECO:0007669"/>
    <property type="project" value="InterPro"/>
</dbReference>
<evidence type="ECO:0000256" key="7">
    <source>
        <dbReference type="ARBA" id="ARBA00023163"/>
    </source>
</evidence>
<organism evidence="10 11">
    <name type="scientific">Hortaea werneckii</name>
    <name type="common">Black yeast</name>
    <name type="synonym">Cladosporium werneckii</name>
    <dbReference type="NCBI Taxonomy" id="91943"/>
    <lineage>
        <taxon>Eukaryota</taxon>
        <taxon>Fungi</taxon>
        <taxon>Dikarya</taxon>
        <taxon>Ascomycota</taxon>
        <taxon>Pezizomycotina</taxon>
        <taxon>Dothideomycetes</taxon>
        <taxon>Dothideomycetidae</taxon>
        <taxon>Mycosphaerellales</taxon>
        <taxon>Teratosphaeriaceae</taxon>
        <taxon>Hortaea</taxon>
    </lineage>
</organism>
<name>A0A3M7B8Q7_HORWE</name>
<dbReference type="InterPro" id="IPR001529">
    <property type="entry name" value="Zn_ribbon_RPB9"/>
</dbReference>
<dbReference type="Gene3D" id="2.20.25.10">
    <property type="match status" value="1"/>
</dbReference>
<evidence type="ECO:0000256" key="8">
    <source>
        <dbReference type="ARBA" id="ARBA00023242"/>
    </source>
</evidence>
<evidence type="ECO:0000313" key="11">
    <source>
        <dbReference type="Proteomes" id="UP000276864"/>
    </source>
</evidence>
<dbReference type="SMART" id="SM00661">
    <property type="entry name" value="RPOL9"/>
    <property type="match status" value="1"/>
</dbReference>
<dbReference type="GO" id="GO:0006283">
    <property type="term" value="P:transcription-coupled nucleotide-excision repair"/>
    <property type="evidence" value="ECO:0007669"/>
    <property type="project" value="TreeGrafter"/>
</dbReference>
<evidence type="ECO:0000256" key="3">
    <source>
        <dbReference type="ARBA" id="ARBA00022478"/>
    </source>
</evidence>
<evidence type="ECO:0000256" key="4">
    <source>
        <dbReference type="ARBA" id="ARBA00022723"/>
    </source>
</evidence>
<keyword evidence="6" id="KW-0862">Zinc</keyword>
<dbReference type="FunFam" id="2.20.25.10:FF:000008">
    <property type="entry name" value="DNA-directed RNA polymerase II subunit RPB9"/>
    <property type="match status" value="1"/>
</dbReference>
<evidence type="ECO:0000259" key="9">
    <source>
        <dbReference type="SMART" id="SM00661"/>
    </source>
</evidence>
<sequence length="86" mass="9764">MAYDMASPSGVEQAKDDSKKISFRFCRECSNMLYPKEDKLNNQLMFACRMCQWAEPADAMCIYRNALKEEIAETAGNVQDVAQDPT</sequence>
<dbReference type="GO" id="GO:0008270">
    <property type="term" value="F:zinc ion binding"/>
    <property type="evidence" value="ECO:0007669"/>
    <property type="project" value="UniProtKB-KW"/>
</dbReference>
<dbReference type="GO" id="GO:0005730">
    <property type="term" value="C:nucleolus"/>
    <property type="evidence" value="ECO:0007669"/>
    <property type="project" value="UniProtKB-SubCell"/>
</dbReference>
<protein>
    <recommendedName>
        <fullName evidence="9">DNA-directed RNA polymerase II subunit RPB9-like zinc ribbon domain-containing protein</fullName>
    </recommendedName>
</protein>
<keyword evidence="7" id="KW-0804">Transcription</keyword>
<keyword evidence="8" id="KW-0539">Nucleus</keyword>
<keyword evidence="5" id="KW-0863">Zinc-finger</keyword>
<comment type="similarity">
    <text evidence="2">Belongs to the archaeal RpoM/eukaryotic RPA12/RPB9/RPC11 RNA polymerase family.</text>
</comment>
<dbReference type="GO" id="GO:0006367">
    <property type="term" value="P:transcription initiation at RNA polymerase II promoter"/>
    <property type="evidence" value="ECO:0007669"/>
    <property type="project" value="TreeGrafter"/>
</dbReference>
<dbReference type="PANTHER" id="PTHR11239:SF1">
    <property type="entry name" value="DNA-DIRECTED RNA POLYMERASE II SUBUNIT RPB9"/>
    <property type="match status" value="1"/>
</dbReference>
<gene>
    <name evidence="10" type="ORF">D0866_04062</name>
</gene>
<proteinExistence type="inferred from homology"/>